<evidence type="ECO:0000313" key="2">
    <source>
        <dbReference type="EMBL" id="KAG1361442.1"/>
    </source>
</evidence>
<protein>
    <submittedName>
        <fullName evidence="2">Putative Chalcone synthase 5</fullName>
    </submittedName>
</protein>
<dbReference type="Proteomes" id="UP000797356">
    <property type="component" value="Chromosome 9"/>
</dbReference>
<evidence type="ECO:0000313" key="3">
    <source>
        <dbReference type="Proteomes" id="UP000797356"/>
    </source>
</evidence>
<dbReference type="InterPro" id="IPR001099">
    <property type="entry name" value="Chalcone/stilbene_synt_N"/>
</dbReference>
<evidence type="ECO:0000259" key="1">
    <source>
        <dbReference type="Pfam" id="PF00195"/>
    </source>
</evidence>
<proteinExistence type="predicted"/>
<feature type="domain" description="Chalcone/stilbene synthase N-terminal" evidence="1">
    <location>
        <begin position="6"/>
        <end position="50"/>
    </location>
</feature>
<gene>
    <name evidence="2" type="ORF">COCNU_09G009050</name>
</gene>
<name>A0A8K0N738_COCNU</name>
<dbReference type="AlphaFoldDB" id="A0A8K0N738"/>
<accession>A0A8K0N738</accession>
<keyword evidence="3" id="KW-1185">Reference proteome</keyword>
<reference evidence="2" key="1">
    <citation type="journal article" date="2017" name="Gigascience">
        <title>The genome draft of coconut (Cocos nucifera).</title>
        <authorList>
            <person name="Xiao Y."/>
            <person name="Xu P."/>
            <person name="Fan H."/>
            <person name="Baudouin L."/>
            <person name="Xia W."/>
            <person name="Bocs S."/>
            <person name="Xu J."/>
            <person name="Li Q."/>
            <person name="Guo A."/>
            <person name="Zhou L."/>
            <person name="Li J."/>
            <person name="Wu Y."/>
            <person name="Ma Z."/>
            <person name="Armero A."/>
            <person name="Issali A.E."/>
            <person name="Liu N."/>
            <person name="Peng M."/>
            <person name="Yang Y."/>
        </authorList>
    </citation>
    <scope>NUCLEOTIDE SEQUENCE</scope>
    <source>
        <tissue evidence="2">Spear leaf of Hainan Tall coconut</tissue>
    </source>
</reference>
<dbReference type="GO" id="GO:0016746">
    <property type="term" value="F:acyltransferase activity"/>
    <property type="evidence" value="ECO:0007669"/>
    <property type="project" value="InterPro"/>
</dbReference>
<dbReference type="EMBL" id="CM017880">
    <property type="protein sequence ID" value="KAG1361442.1"/>
    <property type="molecule type" value="Genomic_DNA"/>
</dbReference>
<dbReference type="Pfam" id="PF00195">
    <property type="entry name" value="Chal_sti_synt_N"/>
    <property type="match status" value="1"/>
</dbReference>
<dbReference type="SUPFAM" id="SSF53901">
    <property type="entry name" value="Thiolase-like"/>
    <property type="match status" value="1"/>
</dbReference>
<dbReference type="Gene3D" id="3.40.47.10">
    <property type="match status" value="1"/>
</dbReference>
<sequence length="53" mass="5858">MVSLDSIRMAQRADGTVTILAIGTATLPNAVDQGIHPDYYFRITNSEHMRTHA</sequence>
<organism evidence="2 3">
    <name type="scientific">Cocos nucifera</name>
    <name type="common">Coconut palm</name>
    <dbReference type="NCBI Taxonomy" id="13894"/>
    <lineage>
        <taxon>Eukaryota</taxon>
        <taxon>Viridiplantae</taxon>
        <taxon>Streptophyta</taxon>
        <taxon>Embryophyta</taxon>
        <taxon>Tracheophyta</taxon>
        <taxon>Spermatophyta</taxon>
        <taxon>Magnoliopsida</taxon>
        <taxon>Liliopsida</taxon>
        <taxon>Arecaceae</taxon>
        <taxon>Arecoideae</taxon>
        <taxon>Cocoseae</taxon>
        <taxon>Attaleinae</taxon>
        <taxon>Cocos</taxon>
    </lineage>
</organism>
<comment type="caution">
    <text evidence="2">The sequence shown here is derived from an EMBL/GenBank/DDBJ whole genome shotgun (WGS) entry which is preliminary data.</text>
</comment>
<dbReference type="InterPro" id="IPR016039">
    <property type="entry name" value="Thiolase-like"/>
</dbReference>
<dbReference type="OrthoDB" id="1500228at2759"/>
<reference evidence="2" key="2">
    <citation type="submission" date="2019-07" db="EMBL/GenBank/DDBJ databases">
        <authorList>
            <person name="Yang Y."/>
            <person name="Bocs S."/>
            <person name="Baudouin L."/>
        </authorList>
    </citation>
    <scope>NUCLEOTIDE SEQUENCE</scope>
    <source>
        <tissue evidence="2">Spear leaf of Hainan Tall coconut</tissue>
    </source>
</reference>